<accession>A0A7K1KW90</accession>
<gene>
    <name evidence="2" type="ORF">GNZ18_07590</name>
</gene>
<evidence type="ECO:0000313" key="3">
    <source>
        <dbReference type="Proteomes" id="UP000432015"/>
    </source>
</evidence>
<feature type="region of interest" description="Disordered" evidence="1">
    <location>
        <begin position="347"/>
        <end position="374"/>
    </location>
</feature>
<proteinExistence type="predicted"/>
<evidence type="ECO:0008006" key="4">
    <source>
        <dbReference type="Google" id="ProtNLM"/>
    </source>
</evidence>
<dbReference type="RefSeq" id="WP_156215452.1">
    <property type="nucleotide sequence ID" value="NZ_WOFH01000002.1"/>
</dbReference>
<dbReference type="SUPFAM" id="SSF52540">
    <property type="entry name" value="P-loop containing nucleoside triphosphate hydrolases"/>
    <property type="match status" value="1"/>
</dbReference>
<reference evidence="2 3" key="1">
    <citation type="submission" date="2019-11" db="EMBL/GenBank/DDBJ databases">
        <authorList>
            <person name="Cao P."/>
        </authorList>
    </citation>
    <scope>NUCLEOTIDE SEQUENCE [LARGE SCALE GENOMIC DNA]</scope>
    <source>
        <strain evidence="2 3">NEAU-AAG5</strain>
    </source>
</reference>
<protein>
    <recommendedName>
        <fullName evidence="4">Helicase ATP-binding domain-containing protein</fullName>
    </recommendedName>
</protein>
<organism evidence="2 3">
    <name type="scientific">Actinomadura litoris</name>
    <dbReference type="NCBI Taxonomy" id="2678616"/>
    <lineage>
        <taxon>Bacteria</taxon>
        <taxon>Bacillati</taxon>
        <taxon>Actinomycetota</taxon>
        <taxon>Actinomycetes</taxon>
        <taxon>Streptosporangiales</taxon>
        <taxon>Thermomonosporaceae</taxon>
        <taxon>Actinomadura</taxon>
    </lineage>
</organism>
<name>A0A7K1KW90_9ACTN</name>
<feature type="compositionally biased region" description="Basic and acidic residues" evidence="1">
    <location>
        <begin position="349"/>
        <end position="373"/>
    </location>
</feature>
<evidence type="ECO:0000313" key="2">
    <source>
        <dbReference type="EMBL" id="MUN36461.1"/>
    </source>
</evidence>
<sequence length="1083" mass="118178">MTRPNDRQRVREQTSISCALALAEVYFPGMGGKAHEEHAQLLLTGRIDAWPGYWRLAEDDKRRVCALLRHRPDELASAEFFAAALRTAAATGRLPGYHREPDGTLTPDHGLSPLEHAERLLTELSRQRRNGARLTAPAAPGRYRTTLRVLRQGAATTTTRAVYNLTDLRAGADEIPVVTDAPRRDEVVFGADDLRKMAERIDNARGEGHRLQRVEALFAGLVDRDGDAVAEGLRVGAGGLTKILQAPTGFGKSVLLEVIGTHAAEQHLTTALVVPTRAAALQLAHRIESDLSLLEIDASCTPLLSPAKLMDDAVKAATDDPDGFGAWAYERLAYGCALAAAAETESEVDTWRPGEEPCRELRPSRPGRTETDGAPRACPWRAGCGKFRLMREAVDADVIVTAHQTFFTGRMHIPLETSGATAPGRSDRLSVEEFLLRRCQLVAVDELDQFQAAVIGRSARHLVLADGPRKTPLHTLEEEFRTAFGQIPAEIDGEVRPILSDLQLLAGGYVAGLAHGWLRPVRAHRPGWRTDHWIVPRGHDAWITGRLLGLPPDGRDIAEEETRALHLLYTGSVAEAAGILRLGGGLGEREQRELLAEVSTVLRAVSDGCRDAILPVHLTRLVSLLQPVAADEAQRGLLAERMIRRAYLEPLRRRLQELFVHTSHLRAVGAESADQVADALGGLTAWTAMPGSPLGRLFLAFKERHDPETPRHAKLSMAAFGGDPHGYVLYLGELTARAHAGVPRAVLGLSATSYFPGAPHHHVHTAPTWSVPDADPTGVTVLASQAFSADQSPIRVSGVQGPRRELNVRDLGESLYRATLHPELDRLAVRRRRAGTPGRDLILVATTSYASCLDLAEGMARAGAAPGSLCVVARRGDERAMTDSRWHTLTADRVERFPATGARILIAPLATVERGVNILDGTVSALGSIYLVVRPIPILDEPAELLAHINHRLWAAERGGEEHPQAALRLRISRAGRHFAEVVRSAQFFRSQPDWVQRGVVAEIVIGLVQLVGRARRGGTPGRVHLVDHAFFDTRGGSDLPRLIRALRDEWAASGELDPLLRLYGPTLRAFFEFADRRPSPEE</sequence>
<dbReference type="EMBL" id="WOFH01000002">
    <property type="protein sequence ID" value="MUN36461.1"/>
    <property type="molecule type" value="Genomic_DNA"/>
</dbReference>
<dbReference type="AlphaFoldDB" id="A0A7K1KW90"/>
<dbReference type="InterPro" id="IPR027417">
    <property type="entry name" value="P-loop_NTPase"/>
</dbReference>
<dbReference type="Proteomes" id="UP000432015">
    <property type="component" value="Unassembled WGS sequence"/>
</dbReference>
<evidence type="ECO:0000256" key="1">
    <source>
        <dbReference type="SAM" id="MobiDB-lite"/>
    </source>
</evidence>
<comment type="caution">
    <text evidence="2">The sequence shown here is derived from an EMBL/GenBank/DDBJ whole genome shotgun (WGS) entry which is preliminary data.</text>
</comment>
<keyword evidence="3" id="KW-1185">Reference proteome</keyword>